<accession>A0A8I0ABE0</accession>
<dbReference type="NCBIfam" id="TIGR00426">
    <property type="entry name" value="competence protein ComEA helix-hairpin-helix repeat region"/>
    <property type="match status" value="1"/>
</dbReference>
<sequence length="222" mass="24974">MIDLKNKKIIGLVIITIIIFIVSIFLYKQKSSNAFKEEYMTEIFEEESNDNMEYTETLEEDTTIINEDSIDRNKIIVEIKGEVAKPDVYQLEEGSIIKDLIDMAGGVTEEADLSRINRAEELLNHELIIIGNINDETESSVVQNNSTYSSNGNNSDKVSTLININTADLEQLKEITGIGNIKAQSIIDYREANGGFKSLEELKNVDGIGDKTFEKIKEQITL</sequence>
<dbReference type="GO" id="GO:0015627">
    <property type="term" value="C:type II protein secretion system complex"/>
    <property type="evidence" value="ECO:0007669"/>
    <property type="project" value="TreeGrafter"/>
</dbReference>
<dbReference type="Gene3D" id="3.10.560.10">
    <property type="entry name" value="Outer membrane lipoprotein wza domain like"/>
    <property type="match status" value="1"/>
</dbReference>
<feature type="domain" description="Helix-hairpin-helix DNA-binding motif class 1" evidence="2">
    <location>
        <begin position="200"/>
        <end position="219"/>
    </location>
</feature>
<keyword evidence="4" id="KW-1185">Reference proteome</keyword>
<organism evidence="3 4">
    <name type="scientific">Clostridium lentum</name>
    <dbReference type="NCBI Taxonomy" id="2763037"/>
    <lineage>
        <taxon>Bacteria</taxon>
        <taxon>Bacillati</taxon>
        <taxon>Bacillota</taxon>
        <taxon>Clostridia</taxon>
        <taxon>Eubacteriales</taxon>
        <taxon>Clostridiaceae</taxon>
        <taxon>Clostridium</taxon>
    </lineage>
</organism>
<feature type="domain" description="Helix-hairpin-helix DNA-binding motif class 1" evidence="2">
    <location>
        <begin position="170"/>
        <end position="189"/>
    </location>
</feature>
<evidence type="ECO:0000256" key="1">
    <source>
        <dbReference type="SAM" id="Phobius"/>
    </source>
</evidence>
<dbReference type="EMBL" id="JACOOQ010000003">
    <property type="protein sequence ID" value="MBC5639334.1"/>
    <property type="molecule type" value="Genomic_DNA"/>
</dbReference>
<comment type="caution">
    <text evidence="3">The sequence shown here is derived from an EMBL/GenBank/DDBJ whole genome shotgun (WGS) entry which is preliminary data.</text>
</comment>
<dbReference type="SMART" id="SM00278">
    <property type="entry name" value="HhH1"/>
    <property type="match status" value="2"/>
</dbReference>
<gene>
    <name evidence="3" type="ORF">H8R92_02585</name>
</gene>
<dbReference type="GO" id="GO:0015628">
    <property type="term" value="P:protein secretion by the type II secretion system"/>
    <property type="evidence" value="ECO:0007669"/>
    <property type="project" value="TreeGrafter"/>
</dbReference>
<evidence type="ECO:0000313" key="3">
    <source>
        <dbReference type="EMBL" id="MBC5639334.1"/>
    </source>
</evidence>
<proteinExistence type="predicted"/>
<dbReference type="PANTHER" id="PTHR21180:SF32">
    <property type="entry name" value="ENDONUCLEASE_EXONUCLEASE_PHOSPHATASE FAMILY DOMAIN-CONTAINING PROTEIN 1"/>
    <property type="match status" value="1"/>
</dbReference>
<dbReference type="AlphaFoldDB" id="A0A8I0ABE0"/>
<keyword evidence="1" id="KW-0812">Transmembrane</keyword>
<keyword evidence="1" id="KW-1133">Transmembrane helix</keyword>
<dbReference type="GO" id="GO:0003677">
    <property type="term" value="F:DNA binding"/>
    <property type="evidence" value="ECO:0007669"/>
    <property type="project" value="UniProtKB-KW"/>
</dbReference>
<dbReference type="RefSeq" id="WP_022211805.1">
    <property type="nucleotide sequence ID" value="NZ_JACOOQ010000003.1"/>
</dbReference>
<dbReference type="GO" id="GO:0006281">
    <property type="term" value="P:DNA repair"/>
    <property type="evidence" value="ECO:0007669"/>
    <property type="project" value="InterPro"/>
</dbReference>
<dbReference type="InterPro" id="IPR003583">
    <property type="entry name" value="Hlx-hairpin-Hlx_DNA-bd_motif"/>
</dbReference>
<evidence type="ECO:0000313" key="4">
    <source>
        <dbReference type="Proteomes" id="UP000662088"/>
    </source>
</evidence>
<evidence type="ECO:0000259" key="2">
    <source>
        <dbReference type="SMART" id="SM00278"/>
    </source>
</evidence>
<reference evidence="3" key="1">
    <citation type="submission" date="2020-08" db="EMBL/GenBank/DDBJ databases">
        <title>Genome public.</title>
        <authorList>
            <person name="Liu C."/>
            <person name="Sun Q."/>
        </authorList>
    </citation>
    <scope>NUCLEOTIDE SEQUENCE</scope>
    <source>
        <strain evidence="3">NSJ-42</strain>
    </source>
</reference>
<dbReference type="Pfam" id="PF10531">
    <property type="entry name" value="SLBB"/>
    <property type="match status" value="1"/>
</dbReference>
<keyword evidence="3" id="KW-0238">DNA-binding</keyword>
<keyword evidence="1" id="KW-0472">Membrane</keyword>
<dbReference type="SUPFAM" id="SSF47781">
    <property type="entry name" value="RuvA domain 2-like"/>
    <property type="match status" value="1"/>
</dbReference>
<protein>
    <submittedName>
        <fullName evidence="3">ComEA family DNA-binding protein</fullName>
    </submittedName>
</protein>
<dbReference type="Proteomes" id="UP000662088">
    <property type="component" value="Unassembled WGS sequence"/>
</dbReference>
<dbReference type="Gene3D" id="1.10.150.310">
    <property type="entry name" value="Tex RuvX-like domain-like"/>
    <property type="match status" value="1"/>
</dbReference>
<dbReference type="PANTHER" id="PTHR21180">
    <property type="entry name" value="ENDONUCLEASE/EXONUCLEASE/PHOSPHATASE FAMILY DOMAIN-CONTAINING PROTEIN 1"/>
    <property type="match status" value="1"/>
</dbReference>
<dbReference type="Pfam" id="PF12836">
    <property type="entry name" value="HHH_3"/>
    <property type="match status" value="1"/>
</dbReference>
<dbReference type="InterPro" id="IPR019554">
    <property type="entry name" value="Soluble_ligand-bd"/>
</dbReference>
<dbReference type="InterPro" id="IPR051675">
    <property type="entry name" value="Endo/Exo/Phosphatase_dom_1"/>
</dbReference>
<feature type="transmembrane region" description="Helical" evidence="1">
    <location>
        <begin position="9"/>
        <end position="27"/>
    </location>
</feature>
<dbReference type="InterPro" id="IPR010994">
    <property type="entry name" value="RuvA_2-like"/>
</dbReference>
<dbReference type="InterPro" id="IPR004509">
    <property type="entry name" value="Competence_ComEA_HhH"/>
</dbReference>
<name>A0A8I0ABE0_9CLOT</name>